<dbReference type="GO" id="GO:0004861">
    <property type="term" value="F:cyclin-dependent protein serine/threonine kinase inhibitor activity"/>
    <property type="evidence" value="ECO:0007669"/>
    <property type="project" value="InterPro"/>
</dbReference>
<feature type="domain" description="Cyclin-dependent kinase inhibitor" evidence="6">
    <location>
        <begin position="180"/>
        <end position="223"/>
    </location>
</feature>
<comment type="similarity">
    <text evidence="2">Belongs to the CDI family. ICK/KRP subfamily.</text>
</comment>
<feature type="region of interest" description="Disordered" evidence="5">
    <location>
        <begin position="128"/>
        <end position="182"/>
    </location>
</feature>
<comment type="caution">
    <text evidence="7">The sequence shown here is derived from an EMBL/GenBank/DDBJ whole genome shotgun (WGS) entry which is preliminary data.</text>
</comment>
<organism evidence="7 8">
    <name type="scientific">Acacia crassicarpa</name>
    <name type="common">northern wattle</name>
    <dbReference type="NCBI Taxonomy" id="499986"/>
    <lineage>
        <taxon>Eukaryota</taxon>
        <taxon>Viridiplantae</taxon>
        <taxon>Streptophyta</taxon>
        <taxon>Embryophyta</taxon>
        <taxon>Tracheophyta</taxon>
        <taxon>Spermatophyta</taxon>
        <taxon>Magnoliopsida</taxon>
        <taxon>eudicotyledons</taxon>
        <taxon>Gunneridae</taxon>
        <taxon>Pentapetalae</taxon>
        <taxon>rosids</taxon>
        <taxon>fabids</taxon>
        <taxon>Fabales</taxon>
        <taxon>Fabaceae</taxon>
        <taxon>Caesalpinioideae</taxon>
        <taxon>mimosoid clade</taxon>
        <taxon>Acacieae</taxon>
        <taxon>Acacia</taxon>
    </lineage>
</organism>
<keyword evidence="8" id="KW-1185">Reference proteome</keyword>
<feature type="region of interest" description="Disordered" evidence="5">
    <location>
        <begin position="58"/>
        <end position="89"/>
    </location>
</feature>
<evidence type="ECO:0000256" key="4">
    <source>
        <dbReference type="ARBA" id="ARBA00023306"/>
    </source>
</evidence>
<dbReference type="AlphaFoldDB" id="A0AAE1MEI6"/>
<feature type="compositionally biased region" description="Basic and acidic residues" evidence="5">
    <location>
        <begin position="173"/>
        <end position="182"/>
    </location>
</feature>
<dbReference type="PANTHER" id="PTHR46776">
    <property type="entry name" value="CYCLIN-DEPENDENT KINASE INHIBITOR 4-RELATED"/>
    <property type="match status" value="1"/>
</dbReference>
<dbReference type="EMBL" id="JAWXYG010000009">
    <property type="protein sequence ID" value="KAK4262285.1"/>
    <property type="molecule type" value="Genomic_DNA"/>
</dbReference>
<dbReference type="Pfam" id="PF02234">
    <property type="entry name" value="CDI"/>
    <property type="match status" value="1"/>
</dbReference>
<reference evidence="7" key="1">
    <citation type="submission" date="2023-10" db="EMBL/GenBank/DDBJ databases">
        <title>Chromosome-level genome of the transformable northern wattle, Acacia crassicarpa.</title>
        <authorList>
            <person name="Massaro I."/>
            <person name="Sinha N.R."/>
            <person name="Poethig S."/>
            <person name="Leichty A.R."/>
        </authorList>
    </citation>
    <scope>NUCLEOTIDE SEQUENCE</scope>
    <source>
        <strain evidence="7">Acra3RX</strain>
        <tissue evidence="7">Leaf</tissue>
    </source>
</reference>
<accession>A0AAE1MEI6</accession>
<gene>
    <name evidence="7" type="ORF">QN277_027865</name>
</gene>
<evidence type="ECO:0000256" key="5">
    <source>
        <dbReference type="SAM" id="MobiDB-lite"/>
    </source>
</evidence>
<dbReference type="InterPro" id="IPR044275">
    <property type="entry name" value="KRP"/>
</dbReference>
<sequence>MTRKCRKIEQINTVMEMARVGMISGAGAALAVGAKTSSAMTRKRRKLNSDEHLKFTAGSSFVQHNSRSPVNSQPETRLLPPVESEARCSSLQTDEFPDSCCSSNGSTEQDDESIGFLDLEVESAQVETSTCNCSDDERTGMSHTSELRTKSDDMESAEKPKEKLVTEVNSQRKSTEKKRPPTELELEEFFGAAEKEIQNRFAEKYNYDIVNDVPMEGRYEWVNLKP</sequence>
<evidence type="ECO:0000256" key="1">
    <source>
        <dbReference type="ARBA" id="ARBA00004642"/>
    </source>
</evidence>
<evidence type="ECO:0000259" key="6">
    <source>
        <dbReference type="Pfam" id="PF02234"/>
    </source>
</evidence>
<name>A0AAE1MEI6_9FABA</name>
<protein>
    <recommendedName>
        <fullName evidence="6">Cyclin-dependent kinase inhibitor domain-containing protein</fullName>
    </recommendedName>
</protein>
<feature type="compositionally biased region" description="Polar residues" evidence="5">
    <location>
        <begin position="58"/>
        <end position="75"/>
    </location>
</feature>
<evidence type="ECO:0000313" key="8">
    <source>
        <dbReference type="Proteomes" id="UP001293593"/>
    </source>
</evidence>
<dbReference type="GO" id="GO:0051726">
    <property type="term" value="P:regulation of cell cycle"/>
    <property type="evidence" value="ECO:0007669"/>
    <property type="project" value="InterPro"/>
</dbReference>
<evidence type="ECO:0000256" key="2">
    <source>
        <dbReference type="ARBA" id="ARBA00010274"/>
    </source>
</evidence>
<dbReference type="InterPro" id="IPR003175">
    <property type="entry name" value="CDI_dom"/>
</dbReference>
<keyword evidence="3" id="KW-0649">Protein kinase inhibitor</keyword>
<evidence type="ECO:0000256" key="3">
    <source>
        <dbReference type="ARBA" id="ARBA00023013"/>
    </source>
</evidence>
<dbReference type="Proteomes" id="UP001293593">
    <property type="component" value="Unassembled WGS sequence"/>
</dbReference>
<keyword evidence="4" id="KW-0131">Cell cycle</keyword>
<feature type="compositionally biased region" description="Basic and acidic residues" evidence="5">
    <location>
        <begin position="135"/>
        <end position="165"/>
    </location>
</feature>
<evidence type="ECO:0000313" key="7">
    <source>
        <dbReference type="EMBL" id="KAK4262285.1"/>
    </source>
</evidence>
<dbReference type="GO" id="GO:0005654">
    <property type="term" value="C:nucleoplasm"/>
    <property type="evidence" value="ECO:0007669"/>
    <property type="project" value="UniProtKB-SubCell"/>
</dbReference>
<proteinExistence type="inferred from homology"/>
<dbReference type="PIRSF" id="PIRSF017811">
    <property type="entry name" value="CDK_inhib_pln"/>
    <property type="match status" value="1"/>
</dbReference>
<dbReference type="InterPro" id="IPR044898">
    <property type="entry name" value="CDI_dom_sf"/>
</dbReference>
<comment type="subcellular location">
    <subcellularLocation>
        <location evidence="1">Nucleus</location>
        <location evidence="1">Nucleoplasm</location>
    </subcellularLocation>
</comment>
<dbReference type="Gene3D" id="4.10.365.10">
    <property type="entry name" value="p27"/>
    <property type="match status" value="1"/>
</dbReference>